<organism evidence="1 2">
    <name type="scientific">Collimonas arenae</name>
    <dbReference type="NCBI Taxonomy" id="279058"/>
    <lineage>
        <taxon>Bacteria</taxon>
        <taxon>Pseudomonadati</taxon>
        <taxon>Pseudomonadota</taxon>
        <taxon>Betaproteobacteria</taxon>
        <taxon>Burkholderiales</taxon>
        <taxon>Oxalobacteraceae</taxon>
        <taxon>Collimonas</taxon>
    </lineage>
</organism>
<evidence type="ECO:0000313" key="2">
    <source>
        <dbReference type="Proteomes" id="UP000071778"/>
    </source>
</evidence>
<reference evidence="1 2" key="1">
    <citation type="submission" date="2015-11" db="EMBL/GenBank/DDBJ databases">
        <title>Exploring the genomic traits of fungus-feeding bacterial genus Collimonas.</title>
        <authorList>
            <person name="Song C."/>
            <person name="Schmidt R."/>
            <person name="de Jager V."/>
            <person name="Krzyzanowska D."/>
            <person name="Jongedijk E."/>
            <person name="Cankar K."/>
            <person name="Beekwilder J."/>
            <person name="van Veen A."/>
            <person name="de Boer W."/>
            <person name="van Veen J.A."/>
            <person name="Garbeva P."/>
        </authorList>
    </citation>
    <scope>NUCLEOTIDE SEQUENCE [LARGE SCALE GENOMIC DNA]</scope>
    <source>
        <strain evidence="1 2">Ter282</strain>
    </source>
</reference>
<dbReference type="Proteomes" id="UP000071778">
    <property type="component" value="Chromosome"/>
</dbReference>
<dbReference type="AlphaFoldDB" id="A0A127QNR7"/>
<evidence type="ECO:0000313" key="1">
    <source>
        <dbReference type="EMBL" id="AMP11674.1"/>
    </source>
</evidence>
<dbReference type="EMBL" id="CP013235">
    <property type="protein sequence ID" value="AMP11674.1"/>
    <property type="molecule type" value="Genomic_DNA"/>
</dbReference>
<proteinExistence type="predicted"/>
<protein>
    <submittedName>
        <fullName evidence="1">Uncharacterized protein</fullName>
    </submittedName>
</protein>
<sequence length="55" mass="6383">MKIKRWIIRNPDNFASLDSPKRNGTEKSIIKMLFVQCIVSSDSASVAASYEYFYY</sequence>
<keyword evidence="2" id="KW-1185">Reference proteome</keyword>
<name>A0A127QNR7_9BURK</name>
<gene>
    <name evidence="1" type="ORF">CAter282_4006</name>
</gene>
<dbReference type="PATRIC" id="fig|279058.18.peg.3946"/>
<accession>A0A127QNR7</accession>